<organism evidence="1">
    <name type="scientific">Rhizophora mucronata</name>
    <name type="common">Asiatic mangrove</name>
    <dbReference type="NCBI Taxonomy" id="61149"/>
    <lineage>
        <taxon>Eukaryota</taxon>
        <taxon>Viridiplantae</taxon>
        <taxon>Streptophyta</taxon>
        <taxon>Embryophyta</taxon>
        <taxon>Tracheophyta</taxon>
        <taxon>Spermatophyta</taxon>
        <taxon>Magnoliopsida</taxon>
        <taxon>eudicotyledons</taxon>
        <taxon>Gunneridae</taxon>
        <taxon>Pentapetalae</taxon>
        <taxon>rosids</taxon>
        <taxon>fabids</taxon>
        <taxon>Malpighiales</taxon>
        <taxon>Rhizophoraceae</taxon>
        <taxon>Rhizophora</taxon>
    </lineage>
</organism>
<dbReference type="AlphaFoldDB" id="A0A2P2JJ46"/>
<evidence type="ECO:0000313" key="1">
    <source>
        <dbReference type="EMBL" id="MBW93455.1"/>
    </source>
</evidence>
<sequence>MALLRSSRERWIQTIVWRGSSGS</sequence>
<accession>A0A2P2JJ46</accession>
<proteinExistence type="predicted"/>
<name>A0A2P2JJ46_RHIMU</name>
<protein>
    <submittedName>
        <fullName evidence="1">Switch-associated protein 70-like isoform X2</fullName>
    </submittedName>
</protein>
<dbReference type="EMBL" id="GGEC01012972">
    <property type="protein sequence ID" value="MBW93455.1"/>
    <property type="molecule type" value="Transcribed_RNA"/>
</dbReference>
<reference evidence="1" key="1">
    <citation type="submission" date="2018-02" db="EMBL/GenBank/DDBJ databases">
        <title>Rhizophora mucronata_Transcriptome.</title>
        <authorList>
            <person name="Meera S.P."/>
            <person name="Sreeshan A."/>
            <person name="Augustine A."/>
        </authorList>
    </citation>
    <scope>NUCLEOTIDE SEQUENCE</scope>
    <source>
        <tissue evidence="1">Leaf</tissue>
    </source>
</reference>